<feature type="compositionally biased region" description="Polar residues" evidence="1">
    <location>
        <begin position="62"/>
        <end position="74"/>
    </location>
</feature>
<organism evidence="2 3">
    <name type="scientific">Aspergillus wentii DTO 134E9</name>
    <dbReference type="NCBI Taxonomy" id="1073089"/>
    <lineage>
        <taxon>Eukaryota</taxon>
        <taxon>Fungi</taxon>
        <taxon>Dikarya</taxon>
        <taxon>Ascomycota</taxon>
        <taxon>Pezizomycotina</taxon>
        <taxon>Eurotiomycetes</taxon>
        <taxon>Eurotiomycetidae</taxon>
        <taxon>Eurotiales</taxon>
        <taxon>Aspergillaceae</taxon>
        <taxon>Aspergillus</taxon>
        <taxon>Aspergillus subgen. Cremei</taxon>
    </lineage>
</organism>
<dbReference type="EMBL" id="KV878210">
    <property type="protein sequence ID" value="OJJ39078.1"/>
    <property type="molecule type" value="Genomic_DNA"/>
</dbReference>
<feature type="compositionally biased region" description="Low complexity" evidence="1">
    <location>
        <begin position="117"/>
        <end position="133"/>
    </location>
</feature>
<dbReference type="OrthoDB" id="5391950at2759"/>
<evidence type="ECO:0000313" key="2">
    <source>
        <dbReference type="EMBL" id="OJJ39078.1"/>
    </source>
</evidence>
<proteinExistence type="predicted"/>
<evidence type="ECO:0000256" key="1">
    <source>
        <dbReference type="SAM" id="MobiDB-lite"/>
    </source>
</evidence>
<dbReference type="AlphaFoldDB" id="A0A1L9RW55"/>
<feature type="compositionally biased region" description="Polar residues" evidence="1">
    <location>
        <begin position="99"/>
        <end position="116"/>
    </location>
</feature>
<feature type="non-terminal residue" evidence="2">
    <location>
        <position position="252"/>
    </location>
</feature>
<dbReference type="GeneID" id="63755369"/>
<feature type="non-terminal residue" evidence="2">
    <location>
        <position position="1"/>
    </location>
</feature>
<feature type="compositionally biased region" description="Basic and acidic residues" evidence="1">
    <location>
        <begin position="209"/>
        <end position="238"/>
    </location>
</feature>
<keyword evidence="3" id="KW-1185">Reference proteome</keyword>
<name>A0A1L9RW55_ASPWE</name>
<dbReference type="VEuPathDB" id="FungiDB:ASPWEDRAFT_74802"/>
<accession>A0A1L9RW55</accession>
<dbReference type="RefSeq" id="XP_040692754.1">
    <property type="nucleotide sequence ID" value="XM_040839521.1"/>
</dbReference>
<feature type="region of interest" description="Disordered" evidence="1">
    <location>
        <begin position="59"/>
        <end position="238"/>
    </location>
</feature>
<reference evidence="3" key="1">
    <citation type="journal article" date="2017" name="Genome Biol.">
        <title>Comparative genomics reveals high biological diversity and specific adaptations in the industrially and medically important fungal genus Aspergillus.</title>
        <authorList>
            <person name="de Vries R.P."/>
            <person name="Riley R."/>
            <person name="Wiebenga A."/>
            <person name="Aguilar-Osorio G."/>
            <person name="Amillis S."/>
            <person name="Uchima C.A."/>
            <person name="Anderluh G."/>
            <person name="Asadollahi M."/>
            <person name="Askin M."/>
            <person name="Barry K."/>
            <person name="Battaglia E."/>
            <person name="Bayram O."/>
            <person name="Benocci T."/>
            <person name="Braus-Stromeyer S.A."/>
            <person name="Caldana C."/>
            <person name="Canovas D."/>
            <person name="Cerqueira G.C."/>
            <person name="Chen F."/>
            <person name="Chen W."/>
            <person name="Choi C."/>
            <person name="Clum A."/>
            <person name="Dos Santos R.A."/>
            <person name="Damasio A.R."/>
            <person name="Diallinas G."/>
            <person name="Emri T."/>
            <person name="Fekete E."/>
            <person name="Flipphi M."/>
            <person name="Freyberg S."/>
            <person name="Gallo A."/>
            <person name="Gournas C."/>
            <person name="Habgood R."/>
            <person name="Hainaut M."/>
            <person name="Harispe M.L."/>
            <person name="Henrissat B."/>
            <person name="Hilden K.S."/>
            <person name="Hope R."/>
            <person name="Hossain A."/>
            <person name="Karabika E."/>
            <person name="Karaffa L."/>
            <person name="Karanyi Z."/>
            <person name="Krasevec N."/>
            <person name="Kuo A."/>
            <person name="Kusch H."/>
            <person name="LaButti K."/>
            <person name="Lagendijk E.L."/>
            <person name="Lapidus A."/>
            <person name="Levasseur A."/>
            <person name="Lindquist E."/>
            <person name="Lipzen A."/>
            <person name="Logrieco A.F."/>
            <person name="MacCabe A."/>
            <person name="Maekelae M.R."/>
            <person name="Malavazi I."/>
            <person name="Melin P."/>
            <person name="Meyer V."/>
            <person name="Mielnichuk N."/>
            <person name="Miskei M."/>
            <person name="Molnar A.P."/>
            <person name="Mule G."/>
            <person name="Ngan C.Y."/>
            <person name="Orejas M."/>
            <person name="Orosz E."/>
            <person name="Ouedraogo J.P."/>
            <person name="Overkamp K.M."/>
            <person name="Park H.-S."/>
            <person name="Perrone G."/>
            <person name="Piumi F."/>
            <person name="Punt P.J."/>
            <person name="Ram A.F."/>
            <person name="Ramon A."/>
            <person name="Rauscher S."/>
            <person name="Record E."/>
            <person name="Riano-Pachon D.M."/>
            <person name="Robert V."/>
            <person name="Roehrig J."/>
            <person name="Ruller R."/>
            <person name="Salamov A."/>
            <person name="Salih N.S."/>
            <person name="Samson R.A."/>
            <person name="Sandor E."/>
            <person name="Sanguinetti M."/>
            <person name="Schuetze T."/>
            <person name="Sepcic K."/>
            <person name="Shelest E."/>
            <person name="Sherlock G."/>
            <person name="Sophianopoulou V."/>
            <person name="Squina F.M."/>
            <person name="Sun H."/>
            <person name="Susca A."/>
            <person name="Todd R.B."/>
            <person name="Tsang A."/>
            <person name="Unkles S.E."/>
            <person name="van de Wiele N."/>
            <person name="van Rossen-Uffink D."/>
            <person name="Oliveira J.V."/>
            <person name="Vesth T.C."/>
            <person name="Visser J."/>
            <person name="Yu J.-H."/>
            <person name="Zhou M."/>
            <person name="Andersen M.R."/>
            <person name="Archer D.B."/>
            <person name="Baker S.E."/>
            <person name="Benoit I."/>
            <person name="Brakhage A.A."/>
            <person name="Braus G.H."/>
            <person name="Fischer R."/>
            <person name="Frisvad J.C."/>
            <person name="Goldman G.H."/>
            <person name="Houbraken J."/>
            <person name="Oakley B."/>
            <person name="Pocsi I."/>
            <person name="Scazzocchio C."/>
            <person name="Seiboth B."/>
            <person name="vanKuyk P.A."/>
            <person name="Wortman J."/>
            <person name="Dyer P.S."/>
            <person name="Grigoriev I.V."/>
        </authorList>
    </citation>
    <scope>NUCLEOTIDE SEQUENCE [LARGE SCALE GENOMIC DNA]</scope>
    <source>
        <strain evidence="3">DTO 134E9</strain>
    </source>
</reference>
<dbReference type="Proteomes" id="UP000184383">
    <property type="component" value="Unassembled WGS sequence"/>
</dbReference>
<evidence type="ECO:0000313" key="3">
    <source>
        <dbReference type="Proteomes" id="UP000184383"/>
    </source>
</evidence>
<sequence length="252" mass="28007">RASSEPDCYSLSDAPSSPSAVSITSFQEARLREQEDLGRYSPRSAVARRLGELAIRGDHFSNYESPSGHSQEPGQTKCWLGPYSGFHNMSGPLSVAESDPNQSGTHDSSAKTQPENKPQTTPTPSPKKQSVSSPRRKRNPIATSKARNQRRSSPPLAASATENPLTWHDSEITGHNPTDPTDDGYGINGVGFKPTAAMAWARSQRRQRQVADWKSREARDARERRRERRDGHETDKMRTIQNGAIQKRVKFE</sequence>
<gene>
    <name evidence="2" type="ORF">ASPWEDRAFT_74802</name>
</gene>
<dbReference type="STRING" id="1073089.A0A1L9RW55"/>
<protein>
    <submittedName>
        <fullName evidence="2">Uncharacterized protein</fullName>
    </submittedName>
</protein>
<feature type="region of interest" description="Disordered" evidence="1">
    <location>
        <begin position="1"/>
        <end position="21"/>
    </location>
</feature>